<comment type="caution">
    <text evidence="4">The sequence shown here is derived from an EMBL/GenBank/DDBJ whole genome shotgun (WGS) entry which is preliminary data.</text>
</comment>
<evidence type="ECO:0000313" key="5">
    <source>
        <dbReference type="Proteomes" id="UP000230233"/>
    </source>
</evidence>
<gene>
    <name evidence="4" type="primary">Cnig_chr_II.g8055</name>
    <name evidence="4" type="ORF">B9Z55_008055</name>
</gene>
<name>A0A2G5VCE9_9PELO</name>
<evidence type="ECO:0000256" key="2">
    <source>
        <dbReference type="SAM" id="MobiDB-lite"/>
    </source>
</evidence>
<evidence type="ECO:0000256" key="1">
    <source>
        <dbReference type="SAM" id="Coils"/>
    </source>
</evidence>
<dbReference type="Proteomes" id="UP000230233">
    <property type="component" value="Chromosome II"/>
</dbReference>
<accession>A0A2G5VCE9</accession>
<keyword evidence="5" id="KW-1185">Reference proteome</keyword>
<keyword evidence="3" id="KW-1133">Transmembrane helix</keyword>
<evidence type="ECO:0000256" key="3">
    <source>
        <dbReference type="SAM" id="Phobius"/>
    </source>
</evidence>
<evidence type="ECO:0000313" key="4">
    <source>
        <dbReference type="EMBL" id="PIC49455.1"/>
    </source>
</evidence>
<keyword evidence="3" id="KW-0472">Membrane</keyword>
<feature type="coiled-coil region" evidence="1">
    <location>
        <begin position="179"/>
        <end position="224"/>
    </location>
</feature>
<reference evidence="5" key="1">
    <citation type="submission" date="2017-10" db="EMBL/GenBank/DDBJ databases">
        <title>Rapid genome shrinkage in a self-fertile nematode reveals novel sperm competition proteins.</title>
        <authorList>
            <person name="Yin D."/>
            <person name="Schwarz E.M."/>
            <person name="Thomas C.G."/>
            <person name="Felde R.L."/>
            <person name="Korf I.F."/>
            <person name="Cutter A.D."/>
            <person name="Schartner C.M."/>
            <person name="Ralston E.J."/>
            <person name="Meyer B.J."/>
            <person name="Haag E.S."/>
        </authorList>
    </citation>
    <scope>NUCLEOTIDE SEQUENCE [LARGE SCALE GENOMIC DNA]</scope>
    <source>
        <strain evidence="5">JU1422</strain>
    </source>
</reference>
<keyword evidence="3" id="KW-0812">Transmembrane</keyword>
<protein>
    <submittedName>
        <fullName evidence="4">Uncharacterized protein</fullName>
    </submittedName>
</protein>
<dbReference type="EMBL" id="PDUG01000002">
    <property type="protein sequence ID" value="PIC49455.1"/>
    <property type="molecule type" value="Genomic_DNA"/>
</dbReference>
<keyword evidence="1" id="KW-0175">Coiled coil</keyword>
<dbReference type="AlphaFoldDB" id="A0A2G5VCE9"/>
<feature type="coiled-coil region" evidence="1">
    <location>
        <begin position="267"/>
        <end position="383"/>
    </location>
</feature>
<proteinExistence type="predicted"/>
<sequence>MGLFGKSAAEKEADLRREQERLAAQEQRNADATVEYHRSSVAANERQQKKELGDKTNSSLAEMTEATRNQIRDLNTAAIKEQTSLETAADKVKTAKLLEQEQILAADQKRIDARNEEQRARTDKVVKNFKDFRKFGIFGISGIVWIFGILGIFGIFTIFGIFLILGILAIFSASTDEVIEDQESVYKQIDTARQNQQEEKITQNRKNEELNDRLQNEKSNLNTRHALEFEKKETLMLETRLKMEKEVFDKEEENFQLVQHKTESLANSQIQNQKNLITLKIKNADNEHTNEYNADVTKLQNLATALEQLYQNIAQFLLETMDENEKKKAKAELQLLCNQMINISKDLNDLERKATNISDRQSAEEIVQLIKKAKKKVSNAKDSATVVMREMNRKTETFDTELEKSLKTKIKAVKKHIEALITVQSNDHEMRQMLESSENRTAPQQAIE</sequence>
<feature type="transmembrane region" description="Helical" evidence="3">
    <location>
        <begin position="137"/>
        <end position="170"/>
    </location>
</feature>
<organism evidence="4 5">
    <name type="scientific">Caenorhabditis nigoni</name>
    <dbReference type="NCBI Taxonomy" id="1611254"/>
    <lineage>
        <taxon>Eukaryota</taxon>
        <taxon>Metazoa</taxon>
        <taxon>Ecdysozoa</taxon>
        <taxon>Nematoda</taxon>
        <taxon>Chromadorea</taxon>
        <taxon>Rhabditida</taxon>
        <taxon>Rhabditina</taxon>
        <taxon>Rhabditomorpha</taxon>
        <taxon>Rhabditoidea</taxon>
        <taxon>Rhabditidae</taxon>
        <taxon>Peloderinae</taxon>
        <taxon>Caenorhabditis</taxon>
    </lineage>
</organism>
<feature type="region of interest" description="Disordered" evidence="2">
    <location>
        <begin position="21"/>
        <end position="59"/>
    </location>
</feature>